<evidence type="ECO:0000256" key="3">
    <source>
        <dbReference type="ARBA" id="ARBA00022448"/>
    </source>
</evidence>
<comment type="subcellular location">
    <subcellularLocation>
        <location evidence="1">Membrane</location>
        <topology evidence="1">Multi-pass membrane protein</topology>
    </subcellularLocation>
</comment>
<keyword evidence="4" id="KW-0812">Transmembrane</keyword>
<keyword evidence="3" id="KW-0813">Transport</keyword>
<sequence>MRQPGRSGSIRRCDVRFVTLSSARFVLTAVSAPFAFGAPCFAVTPILVISLAMPVIMAETTGNVLAIGTIIGRPSSQTTLGNAFRADGLSTMLGGVFNSFPCNAFKQNTAQFPGSRVPSPAQSSTDRPPTRSGHAPVRTPGQHAATQR</sequence>
<comment type="caution">
    <text evidence="8">The sequence shown here is derived from an EMBL/GenBank/DDBJ whole genome shotgun (WGS) entry which is preliminary data.</text>
</comment>
<name>A0ABX2BX66_9BURK</name>
<accession>A0ABX2BX66</accession>
<reference evidence="8 9" key="1">
    <citation type="submission" date="2019-11" db="EMBL/GenBank/DDBJ databases">
        <title>Metabolism of dissolved organic matter in forest soils.</title>
        <authorList>
            <person name="Cyle K.T."/>
            <person name="Wilhelm R.C."/>
            <person name="Martinez C.E."/>
        </authorList>
    </citation>
    <scope>NUCLEOTIDE SEQUENCE [LARGE SCALE GENOMIC DNA]</scope>
    <source>
        <strain evidence="8 9">1N</strain>
    </source>
</reference>
<dbReference type="EMBL" id="WOEY01000101">
    <property type="protein sequence ID" value="NPT44686.1"/>
    <property type="molecule type" value="Genomic_DNA"/>
</dbReference>
<comment type="similarity">
    <text evidence="2">Belongs to the nucleobase:cation symporter-2 (NCS2) (TC 2.A.40) family.</text>
</comment>
<protein>
    <recommendedName>
        <fullName evidence="10">MFS transporter</fullName>
    </recommendedName>
</protein>
<evidence type="ECO:0000313" key="9">
    <source>
        <dbReference type="Proteomes" id="UP000652198"/>
    </source>
</evidence>
<evidence type="ECO:0000256" key="4">
    <source>
        <dbReference type="ARBA" id="ARBA00022692"/>
    </source>
</evidence>
<dbReference type="Proteomes" id="UP000652198">
    <property type="component" value="Unassembled WGS sequence"/>
</dbReference>
<evidence type="ECO:0000256" key="2">
    <source>
        <dbReference type="ARBA" id="ARBA00008821"/>
    </source>
</evidence>
<dbReference type="InterPro" id="IPR006043">
    <property type="entry name" value="NCS2"/>
</dbReference>
<gene>
    <name evidence="8" type="ORF">GNZ12_25895</name>
</gene>
<keyword evidence="5" id="KW-1133">Transmembrane helix</keyword>
<evidence type="ECO:0008006" key="10">
    <source>
        <dbReference type="Google" id="ProtNLM"/>
    </source>
</evidence>
<evidence type="ECO:0000256" key="1">
    <source>
        <dbReference type="ARBA" id="ARBA00004141"/>
    </source>
</evidence>
<evidence type="ECO:0000256" key="5">
    <source>
        <dbReference type="ARBA" id="ARBA00022989"/>
    </source>
</evidence>
<dbReference type="PANTHER" id="PTHR42810">
    <property type="entry name" value="PURINE PERMEASE C1399.01C-RELATED"/>
    <property type="match status" value="1"/>
</dbReference>
<proteinExistence type="inferred from homology"/>
<evidence type="ECO:0000313" key="8">
    <source>
        <dbReference type="EMBL" id="NPT44686.1"/>
    </source>
</evidence>
<keyword evidence="9" id="KW-1185">Reference proteome</keyword>
<dbReference type="Pfam" id="PF00860">
    <property type="entry name" value="Xan_ur_permease"/>
    <property type="match status" value="1"/>
</dbReference>
<feature type="region of interest" description="Disordered" evidence="7">
    <location>
        <begin position="111"/>
        <end position="148"/>
    </location>
</feature>
<keyword evidence="6" id="KW-0472">Membrane</keyword>
<evidence type="ECO:0000256" key="6">
    <source>
        <dbReference type="ARBA" id="ARBA00023136"/>
    </source>
</evidence>
<evidence type="ECO:0000256" key="7">
    <source>
        <dbReference type="SAM" id="MobiDB-lite"/>
    </source>
</evidence>
<dbReference type="PANTHER" id="PTHR42810:SF4">
    <property type="entry name" value="URIC ACID TRANSPORTER UACT"/>
    <property type="match status" value="1"/>
</dbReference>
<organism evidence="8 9">
    <name type="scientific">Paraburkholderia solitsugae</name>
    <dbReference type="NCBI Taxonomy" id="2675748"/>
    <lineage>
        <taxon>Bacteria</taxon>
        <taxon>Pseudomonadati</taxon>
        <taxon>Pseudomonadota</taxon>
        <taxon>Betaproteobacteria</taxon>
        <taxon>Burkholderiales</taxon>
        <taxon>Burkholderiaceae</taxon>
        <taxon>Paraburkholderia</taxon>
    </lineage>
</organism>